<dbReference type="PANTHER" id="PTHR22876">
    <property type="entry name" value="ZGC:101016"/>
    <property type="match status" value="1"/>
</dbReference>
<dbReference type="PANTHER" id="PTHR22876:SF5">
    <property type="entry name" value="CHROMOSOME 9 OPEN READING FRAME 85"/>
    <property type="match status" value="1"/>
</dbReference>
<protein>
    <submittedName>
        <fullName evidence="1">Uncharacterized protein C9orf85</fullName>
    </submittedName>
</protein>
<keyword evidence="2" id="KW-1185">Reference proteome</keyword>
<dbReference type="Proteomes" id="UP001054945">
    <property type="component" value="Unassembled WGS sequence"/>
</dbReference>
<organism evidence="1 2">
    <name type="scientific">Caerostris extrusa</name>
    <name type="common">Bark spider</name>
    <name type="synonym">Caerostris bankana</name>
    <dbReference type="NCBI Taxonomy" id="172846"/>
    <lineage>
        <taxon>Eukaryota</taxon>
        <taxon>Metazoa</taxon>
        <taxon>Ecdysozoa</taxon>
        <taxon>Arthropoda</taxon>
        <taxon>Chelicerata</taxon>
        <taxon>Arachnida</taxon>
        <taxon>Araneae</taxon>
        <taxon>Araneomorphae</taxon>
        <taxon>Entelegynae</taxon>
        <taxon>Araneoidea</taxon>
        <taxon>Araneidae</taxon>
        <taxon>Caerostris</taxon>
    </lineage>
</organism>
<gene>
    <name evidence="1" type="primary">C9orf85</name>
    <name evidence="1" type="ORF">CEXT_401991</name>
</gene>
<evidence type="ECO:0000313" key="2">
    <source>
        <dbReference type="Proteomes" id="UP001054945"/>
    </source>
</evidence>
<dbReference type="AlphaFoldDB" id="A0AAV4Y2A4"/>
<reference evidence="1 2" key="1">
    <citation type="submission" date="2021-06" db="EMBL/GenBank/DDBJ databases">
        <title>Caerostris extrusa draft genome.</title>
        <authorList>
            <person name="Kono N."/>
            <person name="Arakawa K."/>
        </authorList>
    </citation>
    <scope>NUCLEOTIDE SEQUENCE [LARGE SCALE GENOMIC DNA]</scope>
</reference>
<proteinExistence type="predicted"/>
<sequence length="108" mass="12477">MSSQKGNVSRTRSQKHKNCIQFKNDKFDKSQQTKMLNNMKLTSLCSKCEAIIAWKIKYKKYKPLSAPAKCVKCEQKTVKAAYHVICTNCSEEEKICTKCLENFENNET</sequence>
<accession>A0AAV4Y2A4</accession>
<dbReference type="EMBL" id="BPLR01018573">
    <property type="protein sequence ID" value="GIZ00659.1"/>
    <property type="molecule type" value="Genomic_DNA"/>
</dbReference>
<comment type="caution">
    <text evidence="1">The sequence shown here is derived from an EMBL/GenBank/DDBJ whole genome shotgun (WGS) entry which is preliminary data.</text>
</comment>
<name>A0AAV4Y2A4_CAEEX</name>
<evidence type="ECO:0000313" key="1">
    <source>
        <dbReference type="EMBL" id="GIZ00659.1"/>
    </source>
</evidence>
<dbReference type="Pfam" id="PF10217">
    <property type="entry name" value="DUF2039"/>
    <property type="match status" value="1"/>
</dbReference>
<dbReference type="InterPro" id="IPR019351">
    <property type="entry name" value="DUF2039"/>
</dbReference>